<reference evidence="4 5" key="1">
    <citation type="submission" date="2020-04" db="EMBL/GenBank/DDBJ databases">
        <authorList>
            <person name="Alioto T."/>
            <person name="Alioto T."/>
            <person name="Gomez Garrido J."/>
        </authorList>
    </citation>
    <scope>NUCLEOTIDE SEQUENCE [LARGE SCALE GENOMIC DNA]</scope>
</reference>
<evidence type="ECO:0000313" key="4">
    <source>
        <dbReference type="EMBL" id="CAB3380229.1"/>
    </source>
</evidence>
<dbReference type="PROSITE" id="PS51885">
    <property type="entry name" value="NEPRILYSIN"/>
    <property type="match status" value="1"/>
</dbReference>
<feature type="signal peptide" evidence="2">
    <location>
        <begin position="1"/>
        <end position="20"/>
    </location>
</feature>
<evidence type="ECO:0000256" key="1">
    <source>
        <dbReference type="ARBA" id="ARBA00007357"/>
    </source>
</evidence>
<dbReference type="EMBL" id="CADEPI010000204">
    <property type="protein sequence ID" value="CAB3380229.1"/>
    <property type="molecule type" value="Genomic_DNA"/>
</dbReference>
<keyword evidence="5" id="KW-1185">Reference proteome</keyword>
<dbReference type="Proteomes" id="UP000494165">
    <property type="component" value="Unassembled WGS sequence"/>
</dbReference>
<keyword evidence="2" id="KW-0732">Signal</keyword>
<feature type="domain" description="Peptidase M13 C-terminal" evidence="3">
    <location>
        <begin position="259"/>
        <end position="459"/>
    </location>
</feature>
<dbReference type="InterPro" id="IPR018497">
    <property type="entry name" value="Peptidase_M13_C"/>
</dbReference>
<sequence length="461" mass="53883">MARSTQVLLYLLSAAIAARCMKMELDESLNSKDNISWPQNDSRRAHVRRNRDISTTEMKEKMCNSTECMISANRIINSMDSSVDPCEDFFQFACGGFIKDSSVNHWHQRKILELDSINVLVLERLLKLLVGDSKKYPFLQKAREKYRNCTTIIHPHFCLKGAKKSDAWLLGVAYAREYPETADEFRRLWIIVDTVYLEFRDMVAKSTWMDEESIKRSIIKAAKLDIALGYDPYILKKHRFRFKILNMLNPLLSAPVHWPEYAIIFLPLTQMNPPIYKLGHEVLEYGAMGAIFAHELTHSYTMFDYDGDGKKNFIWSPNTISAFYERVGCFVAQYNEEFRNFIEIRKDEIERINSTRNVFENIADSSGLRAAFRTFKWKENTIWTLKGLEDFSPEQLFFLAHANLHCTKEMPHVTEETILKNKRTPFRFRVNVPMKNMDEFAKAWHCPLGSNMNPVKKCVIW</sequence>
<dbReference type="InterPro" id="IPR000718">
    <property type="entry name" value="Peptidase_M13"/>
</dbReference>
<evidence type="ECO:0000256" key="2">
    <source>
        <dbReference type="SAM" id="SignalP"/>
    </source>
</evidence>
<dbReference type="AlphaFoldDB" id="A0A8S1DGG0"/>
<accession>A0A8S1DGG0</accession>
<evidence type="ECO:0000313" key="5">
    <source>
        <dbReference type="Proteomes" id="UP000494165"/>
    </source>
</evidence>
<dbReference type="InterPro" id="IPR024079">
    <property type="entry name" value="MetalloPept_cat_dom_sf"/>
</dbReference>
<dbReference type="GO" id="GO:0004222">
    <property type="term" value="F:metalloendopeptidase activity"/>
    <property type="evidence" value="ECO:0007669"/>
    <property type="project" value="InterPro"/>
</dbReference>
<dbReference type="GO" id="GO:0016485">
    <property type="term" value="P:protein processing"/>
    <property type="evidence" value="ECO:0007669"/>
    <property type="project" value="TreeGrafter"/>
</dbReference>
<dbReference type="Pfam" id="PF01431">
    <property type="entry name" value="Peptidase_M13"/>
    <property type="match status" value="1"/>
</dbReference>
<comment type="caution">
    <text evidence="4">The sequence shown here is derived from an EMBL/GenBank/DDBJ whole genome shotgun (WGS) entry which is preliminary data.</text>
</comment>
<proteinExistence type="inferred from homology"/>
<dbReference type="PANTHER" id="PTHR11733:SF167">
    <property type="entry name" value="FI17812P1-RELATED"/>
    <property type="match status" value="1"/>
</dbReference>
<dbReference type="SUPFAM" id="SSF55486">
    <property type="entry name" value="Metalloproteases ('zincins'), catalytic domain"/>
    <property type="match status" value="2"/>
</dbReference>
<dbReference type="PRINTS" id="PR00786">
    <property type="entry name" value="NEPRILYSIN"/>
</dbReference>
<gene>
    <name evidence="4" type="ORF">CLODIP_2_CD07381</name>
</gene>
<dbReference type="OrthoDB" id="6475849at2759"/>
<protein>
    <recommendedName>
        <fullName evidence="3">Peptidase M13 C-terminal domain-containing protein</fullName>
    </recommendedName>
</protein>
<dbReference type="InterPro" id="IPR042089">
    <property type="entry name" value="Peptidase_M13_dom_2"/>
</dbReference>
<organism evidence="4 5">
    <name type="scientific">Cloeon dipterum</name>
    <dbReference type="NCBI Taxonomy" id="197152"/>
    <lineage>
        <taxon>Eukaryota</taxon>
        <taxon>Metazoa</taxon>
        <taxon>Ecdysozoa</taxon>
        <taxon>Arthropoda</taxon>
        <taxon>Hexapoda</taxon>
        <taxon>Insecta</taxon>
        <taxon>Pterygota</taxon>
        <taxon>Palaeoptera</taxon>
        <taxon>Ephemeroptera</taxon>
        <taxon>Pisciforma</taxon>
        <taxon>Baetidae</taxon>
        <taxon>Cloeon</taxon>
    </lineage>
</organism>
<dbReference type="Gene3D" id="1.10.1380.10">
    <property type="entry name" value="Neutral endopeptidase , domain2"/>
    <property type="match status" value="1"/>
</dbReference>
<dbReference type="Gene3D" id="3.40.390.10">
    <property type="entry name" value="Collagenase (Catalytic Domain)"/>
    <property type="match status" value="2"/>
</dbReference>
<comment type="similarity">
    <text evidence="1">Belongs to the peptidase M13 family.</text>
</comment>
<dbReference type="GO" id="GO:0005886">
    <property type="term" value="C:plasma membrane"/>
    <property type="evidence" value="ECO:0007669"/>
    <property type="project" value="TreeGrafter"/>
</dbReference>
<feature type="chain" id="PRO_5035723390" description="Peptidase M13 C-terminal domain-containing protein" evidence="2">
    <location>
        <begin position="21"/>
        <end position="461"/>
    </location>
</feature>
<dbReference type="PANTHER" id="PTHR11733">
    <property type="entry name" value="ZINC METALLOPROTEASE FAMILY M13 NEPRILYSIN-RELATED"/>
    <property type="match status" value="1"/>
</dbReference>
<name>A0A8S1DGG0_9INSE</name>
<evidence type="ECO:0000259" key="3">
    <source>
        <dbReference type="Pfam" id="PF01431"/>
    </source>
</evidence>